<gene>
    <name evidence="1" type="ORF">HDA32_004920</name>
</gene>
<dbReference type="Proteomes" id="UP000589036">
    <property type="component" value="Unassembled WGS sequence"/>
</dbReference>
<reference evidence="1 2" key="1">
    <citation type="submission" date="2020-07" db="EMBL/GenBank/DDBJ databases">
        <title>Sequencing the genomes of 1000 actinobacteria strains.</title>
        <authorList>
            <person name="Klenk H.-P."/>
        </authorList>
    </citation>
    <scope>NUCLEOTIDE SEQUENCE [LARGE SCALE GENOMIC DNA]</scope>
    <source>
        <strain evidence="1 2">CXB654</strain>
    </source>
</reference>
<evidence type="ECO:0000313" key="1">
    <source>
        <dbReference type="EMBL" id="NYE49800.1"/>
    </source>
</evidence>
<sequence>MGLVQRDAERTAALDRGMRVWTVLEVGWSPLAGVRASFDVMSS</sequence>
<comment type="caution">
    <text evidence="1">The sequence shown here is derived from an EMBL/GenBank/DDBJ whole genome shotgun (WGS) entry which is preliminary data.</text>
</comment>
<accession>A0A852U7A5</accession>
<dbReference type="AlphaFoldDB" id="A0A852U7A5"/>
<dbReference type="RefSeq" id="WP_281370409.1">
    <property type="nucleotide sequence ID" value="NZ_BAAAYY010000035.1"/>
</dbReference>
<organism evidence="1 2">
    <name type="scientific">Spinactinospora alkalitolerans</name>
    <dbReference type="NCBI Taxonomy" id="687207"/>
    <lineage>
        <taxon>Bacteria</taxon>
        <taxon>Bacillati</taxon>
        <taxon>Actinomycetota</taxon>
        <taxon>Actinomycetes</taxon>
        <taxon>Streptosporangiales</taxon>
        <taxon>Nocardiopsidaceae</taxon>
        <taxon>Spinactinospora</taxon>
    </lineage>
</organism>
<proteinExistence type="predicted"/>
<protein>
    <submittedName>
        <fullName evidence="1">Uncharacterized protein</fullName>
    </submittedName>
</protein>
<evidence type="ECO:0000313" key="2">
    <source>
        <dbReference type="Proteomes" id="UP000589036"/>
    </source>
</evidence>
<dbReference type="EMBL" id="JACCCC010000001">
    <property type="protein sequence ID" value="NYE49800.1"/>
    <property type="molecule type" value="Genomic_DNA"/>
</dbReference>
<keyword evidence="2" id="KW-1185">Reference proteome</keyword>
<name>A0A852U7A5_9ACTN</name>